<gene>
    <name evidence="7" type="ORF">6_37</name>
</gene>
<keyword evidence="3" id="KW-0808">Transferase</keyword>
<name>A0A5B8IIC6_9VIRU</name>
<keyword evidence="2 7" id="KW-0489">Methyltransferase</keyword>
<dbReference type="PROSITE" id="PS00092">
    <property type="entry name" value="N6_MTASE"/>
    <property type="match status" value="1"/>
</dbReference>
<reference evidence="7" key="1">
    <citation type="submission" date="2018-11" db="EMBL/GenBank/DDBJ databases">
        <title>A distinct lineage of giant viruses engineers rhodopsin photosystems in predatory marine eukaryotes.</title>
        <authorList>
            <person name="Needham D.M."/>
            <person name="Yoshizawa S."/>
            <person name="Hosaka T."/>
            <person name="Poirier C."/>
            <person name="Choi C.-J."/>
            <person name="Hehenberger E."/>
            <person name="Irwin N.A.T."/>
            <person name="Wilken S."/>
            <person name="Yung C.-M."/>
            <person name="Bachy C."/>
            <person name="Kurihara R."/>
            <person name="Nakajima Y."/>
            <person name="Kojima K."/>
            <person name="Kimura-Someya T."/>
            <person name="Leonard G."/>
            <person name="Malmstrom R.R."/>
            <person name="Mende D."/>
            <person name="Olson D.K."/>
            <person name="Sudo Y."/>
            <person name="Sudek S."/>
            <person name="Richards T.A."/>
            <person name="DeLong E.F."/>
            <person name="Keeling P.J."/>
            <person name="Santoro A.E."/>
            <person name="Shirouzu M."/>
            <person name="Iwasaki W."/>
            <person name="Worden A.Z."/>
        </authorList>
    </citation>
    <scope>NUCLEOTIDE SEQUENCE</scope>
</reference>
<dbReference type="GO" id="GO:0009007">
    <property type="term" value="F:site-specific DNA-methyltransferase (adenine-specific) activity"/>
    <property type="evidence" value="ECO:0007669"/>
    <property type="project" value="UniProtKB-EC"/>
</dbReference>
<dbReference type="EMBL" id="MK250090">
    <property type="protein sequence ID" value="QDY52325.1"/>
    <property type="molecule type" value="Genomic_DNA"/>
</dbReference>
<evidence type="ECO:0000313" key="7">
    <source>
        <dbReference type="EMBL" id="QDY52325.1"/>
    </source>
</evidence>
<dbReference type="PRINTS" id="PR00507">
    <property type="entry name" value="N12N6MTFRASE"/>
</dbReference>
<evidence type="ECO:0000256" key="2">
    <source>
        <dbReference type="ARBA" id="ARBA00022603"/>
    </source>
</evidence>
<dbReference type="GO" id="GO:0032259">
    <property type="term" value="P:methylation"/>
    <property type="evidence" value="ECO:0007669"/>
    <property type="project" value="UniProtKB-KW"/>
</dbReference>
<dbReference type="Gene3D" id="3.40.50.150">
    <property type="entry name" value="Vaccinia Virus protein VP39"/>
    <property type="match status" value="1"/>
</dbReference>
<protein>
    <recommendedName>
        <fullName evidence="1">site-specific DNA-methyltransferase (adenine-specific)</fullName>
        <ecNumber evidence="1">2.1.1.72</ecNumber>
    </recommendedName>
</protein>
<dbReference type="InterPro" id="IPR002052">
    <property type="entry name" value="DNA_methylase_N6_adenine_CS"/>
</dbReference>
<dbReference type="SUPFAM" id="SSF53335">
    <property type="entry name" value="S-adenosyl-L-methionine-dependent methyltransferases"/>
    <property type="match status" value="1"/>
</dbReference>
<organism evidence="7">
    <name type="scientific">Mimiviridae sp. ChoanoV1</name>
    <dbReference type="NCBI Taxonomy" id="2596887"/>
    <lineage>
        <taxon>Viruses</taxon>
        <taxon>Varidnaviria</taxon>
        <taxon>Bamfordvirae</taxon>
        <taxon>Nucleocytoviricota</taxon>
        <taxon>Megaviricetes</taxon>
        <taxon>Imitervirales</taxon>
        <taxon>Schizomimiviridae</taxon>
    </lineage>
</organism>
<dbReference type="EC" id="2.1.1.72" evidence="1"/>
<comment type="catalytic activity">
    <reaction evidence="5">
        <text>a 2'-deoxyadenosine in DNA + S-adenosyl-L-methionine = an N(6)-methyl-2'-deoxyadenosine in DNA + S-adenosyl-L-homocysteine + H(+)</text>
        <dbReference type="Rhea" id="RHEA:15197"/>
        <dbReference type="Rhea" id="RHEA-COMP:12418"/>
        <dbReference type="Rhea" id="RHEA-COMP:12419"/>
        <dbReference type="ChEBI" id="CHEBI:15378"/>
        <dbReference type="ChEBI" id="CHEBI:57856"/>
        <dbReference type="ChEBI" id="CHEBI:59789"/>
        <dbReference type="ChEBI" id="CHEBI:90615"/>
        <dbReference type="ChEBI" id="CHEBI:90616"/>
        <dbReference type="EC" id="2.1.1.72"/>
    </reaction>
</comment>
<evidence type="ECO:0000256" key="3">
    <source>
        <dbReference type="ARBA" id="ARBA00022679"/>
    </source>
</evidence>
<dbReference type="InterPro" id="IPR029063">
    <property type="entry name" value="SAM-dependent_MTases_sf"/>
</dbReference>
<dbReference type="GO" id="GO:0003676">
    <property type="term" value="F:nucleic acid binding"/>
    <property type="evidence" value="ECO:0007669"/>
    <property type="project" value="InterPro"/>
</dbReference>
<dbReference type="Pfam" id="PF07669">
    <property type="entry name" value="Eco57I"/>
    <property type="match status" value="1"/>
</dbReference>
<evidence type="ECO:0000256" key="4">
    <source>
        <dbReference type="ARBA" id="ARBA00022691"/>
    </source>
</evidence>
<dbReference type="CDD" id="cd02440">
    <property type="entry name" value="AdoMet_MTases"/>
    <property type="match status" value="1"/>
</dbReference>
<dbReference type="InterPro" id="IPR011639">
    <property type="entry name" value="MethylTrfase_TaqI-like_dom"/>
</dbReference>
<evidence type="ECO:0000256" key="1">
    <source>
        <dbReference type="ARBA" id="ARBA00011900"/>
    </source>
</evidence>
<dbReference type="PANTHER" id="PTHR33841">
    <property type="entry name" value="DNA METHYLTRANSFERASE YEEA-RELATED"/>
    <property type="match status" value="1"/>
</dbReference>
<sequence>MEFSQISKTLSKKIKKEDKKKQGIYFTPQSIIQKNLDILKDYFVNIKHILEPSCGTGEYISVINELYPDISVTGIEYNKQIYDSIKDDFPNILNQDFINFEIEQKYDLIIGNPPFYVIKKKDYIFDDSYREYFTGRANIFILFIIKSLKLLNENGILSFILPYNFLNCLYYDKTREYIFKNFQILNIQLIKEKKYIDTQQPTMIFILQKKSTIDNTAFKVNTNRFTILSTPENTKTLNELYQNSSTLGVLGFNVGVGNVVWNEIKEYLTSDNQQIRLFYSNDIFNKKLIKSKIPEVFFSDSSINKGKKHFIDYESYCKKNESKVKSKEELLLILNRGYGKGDYKFEYSVIDLDFDYCIENHLIMIDTIEKFSKREKQKKYDLLIKSMENEKTQKFVNLYFCNSAINTTELLHILPIYI</sequence>
<dbReference type="PANTHER" id="PTHR33841:SF1">
    <property type="entry name" value="DNA METHYLTRANSFERASE A"/>
    <property type="match status" value="1"/>
</dbReference>
<evidence type="ECO:0000256" key="5">
    <source>
        <dbReference type="ARBA" id="ARBA00047942"/>
    </source>
</evidence>
<keyword evidence="4" id="KW-0949">S-adenosyl-L-methionine</keyword>
<accession>A0A5B8IIC6</accession>
<evidence type="ECO:0000259" key="6">
    <source>
        <dbReference type="Pfam" id="PF07669"/>
    </source>
</evidence>
<proteinExistence type="predicted"/>
<dbReference type="GO" id="GO:0006304">
    <property type="term" value="P:DNA modification"/>
    <property type="evidence" value="ECO:0007669"/>
    <property type="project" value="InterPro"/>
</dbReference>
<dbReference type="InterPro" id="IPR050953">
    <property type="entry name" value="N4_N6_ade-DNA_methylase"/>
</dbReference>
<feature type="domain" description="Type II methyltransferase M.TaqI-like" evidence="6">
    <location>
        <begin position="84"/>
        <end position="190"/>
    </location>
</feature>